<reference evidence="12" key="1">
    <citation type="submission" date="2022-11" db="EMBL/GenBank/DDBJ databases">
        <authorList>
            <person name="Scott C."/>
            <person name="Bruce N."/>
        </authorList>
    </citation>
    <scope>NUCLEOTIDE SEQUENCE</scope>
</reference>
<dbReference type="GO" id="GO:0030896">
    <property type="term" value="C:checkpoint clamp complex"/>
    <property type="evidence" value="ECO:0007669"/>
    <property type="project" value="TreeGrafter"/>
</dbReference>
<dbReference type="GO" id="GO:0006281">
    <property type="term" value="P:DNA repair"/>
    <property type="evidence" value="ECO:0007669"/>
    <property type="project" value="UniProtKB-KW"/>
</dbReference>
<dbReference type="SUPFAM" id="SSF55979">
    <property type="entry name" value="DNA clamp"/>
    <property type="match status" value="1"/>
</dbReference>
<evidence type="ECO:0000256" key="9">
    <source>
        <dbReference type="ARBA" id="ARBA00023204"/>
    </source>
</evidence>
<evidence type="ECO:0000256" key="2">
    <source>
        <dbReference type="ARBA" id="ARBA00004141"/>
    </source>
</evidence>
<keyword evidence="8 11" id="KW-0472">Membrane</keyword>
<accession>A0A9P1HA17</accession>
<keyword evidence="10" id="KW-0539">Nucleus</keyword>
<keyword evidence="7 11" id="KW-1133">Transmembrane helix</keyword>
<evidence type="ECO:0000256" key="11">
    <source>
        <dbReference type="SAM" id="Phobius"/>
    </source>
</evidence>
<dbReference type="PRINTS" id="PR01245">
    <property type="entry name" value="RAD1REC1"/>
</dbReference>
<dbReference type="Gene3D" id="3.70.10.10">
    <property type="match status" value="1"/>
</dbReference>
<dbReference type="PANTHER" id="PTHR10870">
    <property type="entry name" value="CELL CYCLE CHECKPOINT PROTEIN RAD1"/>
    <property type="match status" value="1"/>
</dbReference>
<dbReference type="InterPro" id="IPR007915">
    <property type="entry name" value="TMEM258/Ost5"/>
</dbReference>
<dbReference type="PANTHER" id="PTHR10870:SF0">
    <property type="entry name" value="CELL CYCLE CHECKPOINT PROTEIN RAD1"/>
    <property type="match status" value="1"/>
</dbReference>
<dbReference type="Proteomes" id="UP000838763">
    <property type="component" value="Unassembled WGS sequence"/>
</dbReference>
<evidence type="ECO:0000256" key="8">
    <source>
        <dbReference type="ARBA" id="ARBA00023136"/>
    </source>
</evidence>
<evidence type="ECO:0000256" key="1">
    <source>
        <dbReference type="ARBA" id="ARBA00004123"/>
    </source>
</evidence>
<evidence type="ECO:0000256" key="4">
    <source>
        <dbReference type="ARBA" id="ARBA00010991"/>
    </source>
</evidence>
<keyword evidence="9" id="KW-0234">DNA repair</keyword>
<evidence type="ECO:0000313" key="12">
    <source>
        <dbReference type="EMBL" id="CAI4218777.1"/>
    </source>
</evidence>
<dbReference type="CDD" id="cd00577">
    <property type="entry name" value="PCNA"/>
    <property type="match status" value="1"/>
</dbReference>
<dbReference type="GO" id="GO:0008250">
    <property type="term" value="C:oligosaccharyltransferase complex"/>
    <property type="evidence" value="ECO:0007669"/>
    <property type="project" value="InterPro"/>
</dbReference>
<name>A0A9P1HA17_9PEZI</name>
<dbReference type="Pfam" id="PF05251">
    <property type="entry name" value="Ost5"/>
    <property type="match status" value="1"/>
</dbReference>
<dbReference type="GO" id="GO:0000077">
    <property type="term" value="P:DNA damage checkpoint signaling"/>
    <property type="evidence" value="ECO:0007669"/>
    <property type="project" value="InterPro"/>
</dbReference>
<keyword evidence="5 11" id="KW-0812">Transmembrane</keyword>
<comment type="similarity">
    <text evidence="4">Belongs to the rad1 family.</text>
</comment>
<dbReference type="InterPro" id="IPR046938">
    <property type="entry name" value="DNA_clamp_sf"/>
</dbReference>
<evidence type="ECO:0000256" key="3">
    <source>
        <dbReference type="ARBA" id="ARBA00009825"/>
    </source>
</evidence>
<dbReference type="Pfam" id="PF02144">
    <property type="entry name" value="Rad1"/>
    <property type="match status" value="1"/>
</dbReference>
<dbReference type="InterPro" id="IPR003021">
    <property type="entry name" value="Rad1_Rec1_Rad17"/>
</dbReference>
<feature type="transmembrane region" description="Helical" evidence="11">
    <location>
        <begin position="27"/>
        <end position="46"/>
    </location>
</feature>
<proteinExistence type="inferred from homology"/>
<comment type="caution">
    <text evidence="12">The sequence shown here is derived from an EMBL/GenBank/DDBJ whole genome shotgun (WGS) entry which is preliminary data.</text>
</comment>
<evidence type="ECO:0000313" key="13">
    <source>
        <dbReference type="Proteomes" id="UP000838763"/>
    </source>
</evidence>
<evidence type="ECO:0008006" key="14">
    <source>
        <dbReference type="Google" id="ProtNLM"/>
    </source>
</evidence>
<organism evidence="12 13">
    <name type="scientific">Parascedosporium putredinis</name>
    <dbReference type="NCBI Taxonomy" id="1442378"/>
    <lineage>
        <taxon>Eukaryota</taxon>
        <taxon>Fungi</taxon>
        <taxon>Dikarya</taxon>
        <taxon>Ascomycota</taxon>
        <taxon>Pezizomycotina</taxon>
        <taxon>Sordariomycetes</taxon>
        <taxon>Hypocreomycetidae</taxon>
        <taxon>Microascales</taxon>
        <taxon>Microascaceae</taxon>
        <taxon>Parascedosporium</taxon>
    </lineage>
</organism>
<evidence type="ECO:0000256" key="6">
    <source>
        <dbReference type="ARBA" id="ARBA00022763"/>
    </source>
</evidence>
<dbReference type="AlphaFoldDB" id="A0A9P1HA17"/>
<evidence type="ECO:0000256" key="7">
    <source>
        <dbReference type="ARBA" id="ARBA00022989"/>
    </source>
</evidence>
<sequence length="422" mass="46097">MDSTLVEVWQAAQGSPFFPAVGKDSQFLIAIVLLLTGLVGFGTFTLKRSFANIPILGVPSSLAIATKAPRYIRGIGTRDLTFLSTPPTTFTMSTPRLPTRPILRAITSSTRPLYQILRCINFSNKVHVEISEGGIRFAADNARVMQGSAVIDKSLFSSYVFQQASSDENDDEDEGQPPPLPSFQINLGFLLETLQILGSMDVARKSEPERGTVSSYNRSGAAPFSDRALGLPGTCTLTYMEEGAPLSITIEESGVKTTANLVTYLPEIPEEIPFDRSDLAFKIIMQPRSLLDALADLATMAPEKLLIDVSDSSPFLTLSTKGGDYGSSSYDFSKGRHLLETHVVHEHWIQSFKYDFIKAASEAMRIGNKVSFRGDRQGVLSLQFMVEVEGAGSSFLDFKFVPFTGYDGEDEEDGGEDSGLYD</sequence>
<comment type="subcellular location">
    <subcellularLocation>
        <location evidence="2">Membrane</location>
        <topology evidence="2">Multi-pass membrane protein</topology>
    </subcellularLocation>
    <subcellularLocation>
        <location evidence="1">Nucleus</location>
    </subcellularLocation>
</comment>
<gene>
    <name evidence="12" type="ORF">PPNO1_LOCUS8351</name>
</gene>
<comment type="similarity">
    <text evidence="3">Belongs to the OST5 family.</text>
</comment>
<keyword evidence="6" id="KW-0227">DNA damage</keyword>
<dbReference type="EMBL" id="CALLCH030000018">
    <property type="protein sequence ID" value="CAI4218777.1"/>
    <property type="molecule type" value="Genomic_DNA"/>
</dbReference>
<dbReference type="OrthoDB" id="337581at2759"/>
<protein>
    <recommendedName>
        <fullName evidence="14">DNA repair exonuclease rad1</fullName>
    </recommendedName>
</protein>
<evidence type="ECO:0000256" key="10">
    <source>
        <dbReference type="ARBA" id="ARBA00023242"/>
    </source>
</evidence>
<keyword evidence="13" id="KW-1185">Reference proteome</keyword>
<evidence type="ECO:0000256" key="5">
    <source>
        <dbReference type="ARBA" id="ARBA00022692"/>
    </source>
</evidence>